<dbReference type="GO" id="GO:0005524">
    <property type="term" value="F:ATP binding"/>
    <property type="evidence" value="ECO:0007669"/>
    <property type="project" value="UniProtKB-UniRule"/>
</dbReference>
<protein>
    <recommendedName>
        <fullName evidence="1">non-specific serine/threonine protein kinase</fullName>
        <ecNumber evidence="1">2.7.11.1</ecNumber>
    </recommendedName>
</protein>
<dbReference type="InterPro" id="IPR008271">
    <property type="entry name" value="Ser/Thr_kinase_AS"/>
</dbReference>
<keyword evidence="2" id="KW-0723">Serine/threonine-protein kinase</keyword>
<accession>A0A840VVE5</accession>
<dbReference type="PROSITE" id="PS50011">
    <property type="entry name" value="PROTEIN_KINASE_DOM"/>
    <property type="match status" value="1"/>
</dbReference>
<dbReference type="GO" id="GO:0004674">
    <property type="term" value="F:protein serine/threonine kinase activity"/>
    <property type="evidence" value="ECO:0007669"/>
    <property type="project" value="UniProtKB-KW"/>
</dbReference>
<dbReference type="Proteomes" id="UP000586947">
    <property type="component" value="Unassembled WGS sequence"/>
</dbReference>
<dbReference type="PANTHER" id="PTHR43289:SF6">
    <property type="entry name" value="SERINE_THREONINE-PROTEIN KINASE NEKL-3"/>
    <property type="match status" value="1"/>
</dbReference>
<evidence type="ECO:0000256" key="9">
    <source>
        <dbReference type="PROSITE-ProRule" id="PRU10141"/>
    </source>
</evidence>
<reference evidence="12 13" key="1">
    <citation type="submission" date="2020-08" db="EMBL/GenBank/DDBJ databases">
        <title>Sequencing the genomes of 1000 actinobacteria strains.</title>
        <authorList>
            <person name="Klenk H.-P."/>
        </authorList>
    </citation>
    <scope>NUCLEOTIDE SEQUENCE [LARGE SCALE GENOMIC DNA]</scope>
    <source>
        <strain evidence="12 13">DSM 103125</strain>
    </source>
</reference>
<comment type="catalytic activity">
    <reaction evidence="7">
        <text>L-threonyl-[protein] + ATP = O-phospho-L-threonyl-[protein] + ADP + H(+)</text>
        <dbReference type="Rhea" id="RHEA:46608"/>
        <dbReference type="Rhea" id="RHEA-COMP:11060"/>
        <dbReference type="Rhea" id="RHEA-COMP:11605"/>
        <dbReference type="ChEBI" id="CHEBI:15378"/>
        <dbReference type="ChEBI" id="CHEBI:30013"/>
        <dbReference type="ChEBI" id="CHEBI:30616"/>
        <dbReference type="ChEBI" id="CHEBI:61977"/>
        <dbReference type="ChEBI" id="CHEBI:456216"/>
        <dbReference type="EC" id="2.7.11.1"/>
    </reaction>
</comment>
<keyword evidence="3 12" id="KW-0808">Transferase</keyword>
<feature type="compositionally biased region" description="Low complexity" evidence="10">
    <location>
        <begin position="382"/>
        <end position="398"/>
    </location>
</feature>
<dbReference type="SUPFAM" id="SSF56112">
    <property type="entry name" value="Protein kinase-like (PK-like)"/>
    <property type="match status" value="1"/>
</dbReference>
<dbReference type="Gene3D" id="1.10.510.10">
    <property type="entry name" value="Transferase(Phosphotransferase) domain 1"/>
    <property type="match status" value="1"/>
</dbReference>
<feature type="region of interest" description="Disordered" evidence="10">
    <location>
        <begin position="358"/>
        <end position="446"/>
    </location>
</feature>
<comment type="catalytic activity">
    <reaction evidence="8">
        <text>L-seryl-[protein] + ATP = O-phospho-L-seryl-[protein] + ADP + H(+)</text>
        <dbReference type="Rhea" id="RHEA:17989"/>
        <dbReference type="Rhea" id="RHEA-COMP:9863"/>
        <dbReference type="Rhea" id="RHEA-COMP:11604"/>
        <dbReference type="ChEBI" id="CHEBI:15378"/>
        <dbReference type="ChEBI" id="CHEBI:29999"/>
        <dbReference type="ChEBI" id="CHEBI:30616"/>
        <dbReference type="ChEBI" id="CHEBI:83421"/>
        <dbReference type="ChEBI" id="CHEBI:456216"/>
        <dbReference type="EC" id="2.7.11.1"/>
    </reaction>
</comment>
<feature type="domain" description="Protein kinase" evidence="11">
    <location>
        <begin position="11"/>
        <end position="265"/>
    </location>
</feature>
<organism evidence="12 13">
    <name type="scientific">Micromonospora parathelypteridis</name>
    <dbReference type="NCBI Taxonomy" id="1839617"/>
    <lineage>
        <taxon>Bacteria</taxon>
        <taxon>Bacillati</taxon>
        <taxon>Actinomycetota</taxon>
        <taxon>Actinomycetes</taxon>
        <taxon>Micromonosporales</taxon>
        <taxon>Micromonosporaceae</taxon>
        <taxon>Micromonospora</taxon>
    </lineage>
</organism>
<gene>
    <name evidence="12" type="ORF">HNR20_002419</name>
</gene>
<evidence type="ECO:0000259" key="11">
    <source>
        <dbReference type="PROSITE" id="PS50011"/>
    </source>
</evidence>
<evidence type="ECO:0000256" key="2">
    <source>
        <dbReference type="ARBA" id="ARBA00022527"/>
    </source>
</evidence>
<evidence type="ECO:0000256" key="3">
    <source>
        <dbReference type="ARBA" id="ARBA00022679"/>
    </source>
</evidence>
<dbReference type="PANTHER" id="PTHR43289">
    <property type="entry name" value="MITOGEN-ACTIVATED PROTEIN KINASE KINASE KINASE 20-RELATED"/>
    <property type="match status" value="1"/>
</dbReference>
<evidence type="ECO:0000256" key="5">
    <source>
        <dbReference type="ARBA" id="ARBA00022777"/>
    </source>
</evidence>
<dbReference type="SMART" id="SM00220">
    <property type="entry name" value="S_TKc"/>
    <property type="match status" value="1"/>
</dbReference>
<evidence type="ECO:0000256" key="8">
    <source>
        <dbReference type="ARBA" id="ARBA00048679"/>
    </source>
</evidence>
<dbReference type="PROSITE" id="PS00108">
    <property type="entry name" value="PROTEIN_KINASE_ST"/>
    <property type="match status" value="1"/>
</dbReference>
<dbReference type="EC" id="2.7.11.1" evidence="1"/>
<keyword evidence="5 12" id="KW-0418">Kinase</keyword>
<keyword evidence="6 9" id="KW-0067">ATP-binding</keyword>
<feature type="binding site" evidence="9">
    <location>
        <position position="40"/>
    </location>
    <ligand>
        <name>ATP</name>
        <dbReference type="ChEBI" id="CHEBI:30616"/>
    </ligand>
</feature>
<dbReference type="FunFam" id="3.30.200.20:FF:000035">
    <property type="entry name" value="Serine/threonine protein kinase Stk1"/>
    <property type="match status" value="1"/>
</dbReference>
<dbReference type="EMBL" id="JACHDP010000001">
    <property type="protein sequence ID" value="MBB5477914.1"/>
    <property type="molecule type" value="Genomic_DNA"/>
</dbReference>
<dbReference type="PROSITE" id="PS00107">
    <property type="entry name" value="PROTEIN_KINASE_ATP"/>
    <property type="match status" value="1"/>
</dbReference>
<evidence type="ECO:0000256" key="4">
    <source>
        <dbReference type="ARBA" id="ARBA00022741"/>
    </source>
</evidence>
<keyword evidence="4 9" id="KW-0547">Nucleotide-binding</keyword>
<dbReference type="InterPro" id="IPR000719">
    <property type="entry name" value="Prot_kinase_dom"/>
</dbReference>
<name>A0A840VVE5_9ACTN</name>
<evidence type="ECO:0000256" key="7">
    <source>
        <dbReference type="ARBA" id="ARBA00047899"/>
    </source>
</evidence>
<dbReference type="CDD" id="cd14014">
    <property type="entry name" value="STKc_PknB_like"/>
    <property type="match status" value="1"/>
</dbReference>
<evidence type="ECO:0000256" key="10">
    <source>
        <dbReference type="SAM" id="MobiDB-lite"/>
    </source>
</evidence>
<evidence type="ECO:0000256" key="1">
    <source>
        <dbReference type="ARBA" id="ARBA00012513"/>
    </source>
</evidence>
<dbReference type="InterPro" id="IPR011009">
    <property type="entry name" value="Kinase-like_dom_sf"/>
</dbReference>
<feature type="region of interest" description="Disordered" evidence="10">
    <location>
        <begin position="285"/>
        <end position="329"/>
    </location>
</feature>
<dbReference type="Gene3D" id="3.30.200.20">
    <property type="entry name" value="Phosphorylase Kinase, domain 1"/>
    <property type="match status" value="1"/>
</dbReference>
<evidence type="ECO:0000313" key="12">
    <source>
        <dbReference type="EMBL" id="MBB5477914.1"/>
    </source>
</evidence>
<feature type="compositionally biased region" description="Low complexity" evidence="10">
    <location>
        <begin position="285"/>
        <end position="303"/>
    </location>
</feature>
<evidence type="ECO:0000313" key="13">
    <source>
        <dbReference type="Proteomes" id="UP000586947"/>
    </source>
</evidence>
<proteinExistence type="predicted"/>
<comment type="caution">
    <text evidence="12">The sequence shown here is derived from an EMBL/GenBank/DDBJ whole genome shotgun (WGS) entry which is preliminary data.</text>
</comment>
<dbReference type="AlphaFoldDB" id="A0A840VVE5"/>
<dbReference type="Pfam" id="PF00069">
    <property type="entry name" value="Pkinase"/>
    <property type="match status" value="1"/>
</dbReference>
<dbReference type="RefSeq" id="WP_229687095.1">
    <property type="nucleotide sequence ID" value="NZ_BMNF01000002.1"/>
</dbReference>
<dbReference type="InterPro" id="IPR017441">
    <property type="entry name" value="Protein_kinase_ATP_BS"/>
</dbReference>
<sequence>MQRDQLLAGRYRLLERLGSGGMSAVHRAYDEVLERDVAVKVLVASDANARQRIRAEAKAAARLSHPHVTSVYDYGESTLDGSPVPFVVMELLGGHTLEQRLAVGPLPPRAGLRVCAEVAAALAAAHAEGLVHRDIKPGNVMLAPTGAKVLDFGIAAVVGEPEIDFEGRLLGTPAYLAPERLEAGEVLPACDVYALGLLLHRVLTGRLPWHVEAQTDMLSAHTHVEPDPLPQIDGVPPEIHRLYRWCLSHDPADRPPAAEAARILLAASSASAAVGGTTARSAAQTARPAAGKAEQADAAVAKAEQTDTAAVEPMRGAEAGPTSRRGPWRRRRAMMAVGAALIAVVAIAESLGDSAISRPGQGASPTRIGPGGATSVGLPGTAEPAAAVDSAPSPVPAARNTAPSPQPDPTVAAAASPTADSPGPTPTRAAPTPTPPSGEQVDARGGTITVRCVGKSAEVLAVTLAPGFRAEAYDPGPAKQVQVELTSVEHRSGIRVHCPSGQPKSKVKERAS</sequence>
<keyword evidence="13" id="KW-1185">Reference proteome</keyword>
<evidence type="ECO:0000256" key="6">
    <source>
        <dbReference type="ARBA" id="ARBA00022840"/>
    </source>
</evidence>